<keyword evidence="7" id="KW-1185">Reference proteome</keyword>
<evidence type="ECO:0000256" key="2">
    <source>
        <dbReference type="ARBA" id="ARBA00015157"/>
    </source>
</evidence>
<dbReference type="Proteomes" id="UP000216624">
    <property type="component" value="Unassembled WGS sequence"/>
</dbReference>
<dbReference type="InterPro" id="IPR006735">
    <property type="entry name" value="Rtf2"/>
</dbReference>
<dbReference type="EMBL" id="NMWX01000006">
    <property type="protein sequence ID" value="OZF99234.1"/>
    <property type="molecule type" value="Genomic_DNA"/>
</dbReference>
<comment type="similarity">
    <text evidence="1">Belongs to the rtf2 family.</text>
</comment>
<feature type="region of interest" description="Disordered" evidence="4">
    <location>
        <begin position="248"/>
        <end position="277"/>
    </location>
</feature>
<accession>A0A261AP42</accession>
<comment type="caution">
    <text evidence="6">The sequence shown here is derived from an EMBL/GenBank/DDBJ whole genome shotgun (WGS) entry which is preliminary data.</text>
</comment>
<proteinExistence type="inferred from homology"/>
<feature type="non-terminal residue" evidence="6">
    <location>
        <position position="1"/>
    </location>
</feature>
<dbReference type="AlphaFoldDB" id="A0A261AP42"/>
<reference evidence="6" key="2">
    <citation type="submission" date="2017-08" db="EMBL/GenBank/DDBJ databases">
        <authorList>
            <person name="de Groot N.N."/>
        </authorList>
    </citation>
    <scope>NUCLEOTIDE SEQUENCE [LARGE SCALE GENOMIC DNA]</scope>
    <source>
        <strain evidence="6">PX439</strain>
    </source>
</reference>
<sequence length="306" mass="33758">MGADGGTIPKRCELVQQKKKKEKLDKHVKNATKWRNCQLTQLPLKKPVIACRFGKLYNKEDVINAILSKTISKSAAASHIKGPRDFVELKLTDNKDFKKGDVKGDDYNDVNQTEFICPITNVPMNGIQSFLVNWQCGCVYSEKAQQEVKSANCHVCGGPYDATKMVILNPEPEQLELYKLKWEAEKAEKAAAKKDKAKKTAEKMEAAAGYSGLTSSDQPSNSSAPGTSGMTGIGKNVDIKRKLEIAKLAGSSSSSSSDKKAEKRKATSDIQSDPTKSDTYKKLFTTCEAAKNKTEGHWVTYNPLYY</sequence>
<dbReference type="InterPro" id="IPR027799">
    <property type="entry name" value="Rtf2_RING-finger"/>
</dbReference>
<reference evidence="7" key="1">
    <citation type="submission" date="2017-08" db="EMBL/GenBank/DDBJ databases">
        <authorList>
            <person name="Fierst J.L."/>
        </authorList>
    </citation>
    <scope>NUCLEOTIDE SEQUENCE [LARGE SCALE GENOMIC DNA]</scope>
    <source>
        <strain evidence="7">PX439</strain>
    </source>
</reference>
<evidence type="ECO:0000256" key="3">
    <source>
        <dbReference type="ARBA" id="ARBA00030367"/>
    </source>
</evidence>
<evidence type="ECO:0000313" key="8">
    <source>
        <dbReference type="Proteomes" id="UP000483820"/>
    </source>
</evidence>
<feature type="region of interest" description="Disordered" evidence="4">
    <location>
        <begin position="209"/>
        <end position="233"/>
    </location>
</feature>
<evidence type="ECO:0000313" key="5">
    <source>
        <dbReference type="EMBL" id="KAF1769903.1"/>
    </source>
</evidence>
<evidence type="ECO:0000313" key="6">
    <source>
        <dbReference type="EMBL" id="OZF99234.1"/>
    </source>
</evidence>
<feature type="compositionally biased region" description="Basic and acidic residues" evidence="4">
    <location>
        <begin position="257"/>
        <end position="267"/>
    </location>
</feature>
<reference evidence="5 8" key="3">
    <citation type="submission" date="2019-12" db="EMBL/GenBank/DDBJ databases">
        <title>Chromosome-level assembly of the Caenorhabditis remanei genome.</title>
        <authorList>
            <person name="Teterina A.A."/>
            <person name="Willis J.H."/>
            <person name="Phillips P.C."/>
        </authorList>
    </citation>
    <scope>NUCLEOTIDE SEQUENCE [LARGE SCALE GENOMIC DNA]</scope>
    <source>
        <strain evidence="5 8">PX506</strain>
        <tissue evidence="5">Whole organism</tissue>
    </source>
</reference>
<dbReference type="Proteomes" id="UP000483820">
    <property type="component" value="Chromosome I"/>
</dbReference>
<dbReference type="Pfam" id="PF04641">
    <property type="entry name" value="Rtf2"/>
    <property type="match status" value="1"/>
</dbReference>
<dbReference type="CDD" id="cd16653">
    <property type="entry name" value="RING-like_Rtf2"/>
    <property type="match status" value="1"/>
</dbReference>
<gene>
    <name evidence="6" type="ORF">FL82_04544</name>
    <name evidence="5" type="ORF">GCK72_001720</name>
</gene>
<evidence type="ECO:0000313" key="7">
    <source>
        <dbReference type="Proteomes" id="UP000216624"/>
    </source>
</evidence>
<dbReference type="PANTHER" id="PTHR12775:SF0">
    <property type="entry name" value="REPLICATION TERMINATION FACTOR 2"/>
    <property type="match status" value="1"/>
</dbReference>
<protein>
    <recommendedName>
        <fullName evidence="2">Replication termination factor 2</fullName>
    </recommendedName>
    <alternativeName>
        <fullName evidence="3">Replication termination factor 2 domain-containing protein 1</fullName>
    </alternativeName>
</protein>
<evidence type="ECO:0000256" key="1">
    <source>
        <dbReference type="ARBA" id="ARBA00009885"/>
    </source>
</evidence>
<feature type="compositionally biased region" description="Polar residues" evidence="4">
    <location>
        <begin position="212"/>
        <end position="230"/>
    </location>
</feature>
<dbReference type="PANTHER" id="PTHR12775">
    <property type="entry name" value="PROTEIN C20ORF43 HOMOLOG"/>
    <property type="match status" value="1"/>
</dbReference>
<organism evidence="6 7">
    <name type="scientific">Caenorhabditis remanei</name>
    <name type="common">Caenorhabditis vulgaris</name>
    <dbReference type="NCBI Taxonomy" id="31234"/>
    <lineage>
        <taxon>Eukaryota</taxon>
        <taxon>Metazoa</taxon>
        <taxon>Ecdysozoa</taxon>
        <taxon>Nematoda</taxon>
        <taxon>Chromadorea</taxon>
        <taxon>Rhabditida</taxon>
        <taxon>Rhabditina</taxon>
        <taxon>Rhabditomorpha</taxon>
        <taxon>Rhabditoidea</taxon>
        <taxon>Rhabditidae</taxon>
        <taxon>Peloderinae</taxon>
        <taxon>Caenorhabditis</taxon>
    </lineage>
</organism>
<evidence type="ECO:0000256" key="4">
    <source>
        <dbReference type="SAM" id="MobiDB-lite"/>
    </source>
</evidence>
<dbReference type="GO" id="GO:0006274">
    <property type="term" value="P:DNA replication termination"/>
    <property type="evidence" value="ECO:0007669"/>
    <property type="project" value="TreeGrafter"/>
</dbReference>
<dbReference type="EMBL" id="WUAV01000001">
    <property type="protein sequence ID" value="KAF1769903.1"/>
    <property type="molecule type" value="Genomic_DNA"/>
</dbReference>
<name>A0A261AP42_CAERE</name>
<dbReference type="GO" id="GO:0005634">
    <property type="term" value="C:nucleus"/>
    <property type="evidence" value="ECO:0007669"/>
    <property type="project" value="TreeGrafter"/>
</dbReference>